<evidence type="ECO:0000313" key="3">
    <source>
        <dbReference type="EMBL" id="GAA2010359.1"/>
    </source>
</evidence>
<dbReference type="PROSITE" id="PS50043">
    <property type="entry name" value="HTH_LUXR_2"/>
    <property type="match status" value="1"/>
</dbReference>
<organism evidence="3 4">
    <name type="scientific">Catenulispora yoronensis</name>
    <dbReference type="NCBI Taxonomy" id="450799"/>
    <lineage>
        <taxon>Bacteria</taxon>
        <taxon>Bacillati</taxon>
        <taxon>Actinomycetota</taxon>
        <taxon>Actinomycetes</taxon>
        <taxon>Catenulisporales</taxon>
        <taxon>Catenulisporaceae</taxon>
        <taxon>Catenulispora</taxon>
    </lineage>
</organism>
<dbReference type="InterPro" id="IPR036388">
    <property type="entry name" value="WH-like_DNA-bd_sf"/>
</dbReference>
<dbReference type="SUPFAM" id="SSF46894">
    <property type="entry name" value="C-terminal effector domain of the bipartite response regulators"/>
    <property type="match status" value="1"/>
</dbReference>
<dbReference type="InterPro" id="IPR027417">
    <property type="entry name" value="P-loop_NTPase"/>
</dbReference>
<dbReference type="SMART" id="SM00421">
    <property type="entry name" value="HTH_LUXR"/>
    <property type="match status" value="1"/>
</dbReference>
<dbReference type="Pfam" id="PF25872">
    <property type="entry name" value="HTH_77"/>
    <property type="match status" value="1"/>
</dbReference>
<sequence>MRPVARVPHNLQGQLTSFVGRGPEREQAAVLLSRHRLVTLTGPGGAGKTRLAAELAAELTAELLADPTAQLVPEAADRPPAADQAEPYTDGVWWVDLAVVGDGAGGNANTAVAEVTAEAVGAPDLGTPLRALTTYLADRRALLCLDNAEHLLDAVAGVVETVLRSCPAVTVLATSREPLGVPGEAVLAVPPLSDEDALALFVDRARLAQPSFVLDEAAETAVRSIATHLDGIPLALELAAAWVRTLTPRQIEAGLDDRFALLVRGPRGAQRRQRTLAGSIDWSHALLDDVERAVFRRLAVFEGGFGVPAVRELCAGGPVPEAEVLPALGRLVDKSLVATDEHGGELRYRLLETIRAYAAARLAEAGEERRVRDRHLVWCLQFAEAAEADRERDSDGWRRALLAEYDNLRAGLEWGLADQRSAKNGDSDDGVGRADRADRASRTDRTAHTDLAAGRRLAASLAWFWHFSRRGRDGLVYLRQAIDHAPHEHSRLQARLLTGLALVADTASPLDVEHDAAERALDLATEVGDEGLRALCLNLSAVGSFYTDFDTAWDLCEQARAATEAGGNDFARGAAQALQSVILHLRDRHAEAEALMDQTVLNRLRHHRGVLSTVLVYHADGAFALGDMRRALDLAAQAVLVAEPLDDYLRVGMAQAVLARIKALTGDVDGAVATIAPVRRLLAAADGDVFVPFLDQAIAVVEARGGEPRAAIPWLRRAAASTDRGLPTWIAGTALPGLGAALAADGRRDEAAEALATALTVTRRLNLPGPLAQVYAAQAEAAAADHPDGLVRATELQHAALALHVDHNLRAFQPDDLEALARYGAALRPTLDDVRILHAAQTARAAMGLPRTVRQQEAAEATERQLRQALGDPAYTEAAAAGARLTLDQAVTRARRARGSRGRPSTGWPSLTPTELEVVRLVAEGLTNPEIAARLFISRGTVKTHLSHIFAKLDTVNRTELSAVATSRGLSG</sequence>
<protein>
    <submittedName>
        <fullName evidence="3">LuxR C-terminal-related transcriptional regulator</fullName>
    </submittedName>
</protein>
<name>A0ABN2TI35_9ACTN</name>
<evidence type="ECO:0000313" key="4">
    <source>
        <dbReference type="Proteomes" id="UP001500751"/>
    </source>
</evidence>
<feature type="region of interest" description="Disordered" evidence="1">
    <location>
        <begin position="422"/>
        <end position="445"/>
    </location>
</feature>
<dbReference type="InterPro" id="IPR011990">
    <property type="entry name" value="TPR-like_helical_dom_sf"/>
</dbReference>
<keyword evidence="4" id="KW-1185">Reference proteome</keyword>
<dbReference type="PROSITE" id="PS00622">
    <property type="entry name" value="HTH_LUXR_1"/>
    <property type="match status" value="1"/>
</dbReference>
<dbReference type="PANTHER" id="PTHR47691:SF3">
    <property type="entry name" value="HTH-TYPE TRANSCRIPTIONAL REGULATOR RV0890C-RELATED"/>
    <property type="match status" value="1"/>
</dbReference>
<comment type="caution">
    <text evidence="3">The sequence shown here is derived from an EMBL/GenBank/DDBJ whole genome shotgun (WGS) entry which is preliminary data.</text>
</comment>
<reference evidence="3 4" key="1">
    <citation type="journal article" date="2019" name="Int. J. Syst. Evol. Microbiol.">
        <title>The Global Catalogue of Microorganisms (GCM) 10K type strain sequencing project: providing services to taxonomists for standard genome sequencing and annotation.</title>
        <authorList>
            <consortium name="The Broad Institute Genomics Platform"/>
            <consortium name="The Broad Institute Genome Sequencing Center for Infectious Disease"/>
            <person name="Wu L."/>
            <person name="Ma J."/>
        </authorList>
    </citation>
    <scope>NUCLEOTIDE SEQUENCE [LARGE SCALE GENOMIC DNA]</scope>
    <source>
        <strain evidence="3 4">JCM 16014</strain>
    </source>
</reference>
<dbReference type="Pfam" id="PF00196">
    <property type="entry name" value="GerE"/>
    <property type="match status" value="1"/>
</dbReference>
<proteinExistence type="predicted"/>
<feature type="domain" description="HTH luxR-type" evidence="2">
    <location>
        <begin position="904"/>
        <end position="969"/>
    </location>
</feature>
<dbReference type="Gene3D" id="3.40.50.300">
    <property type="entry name" value="P-loop containing nucleotide triphosphate hydrolases"/>
    <property type="match status" value="1"/>
</dbReference>
<dbReference type="EMBL" id="BAAAQN010000001">
    <property type="protein sequence ID" value="GAA2010359.1"/>
    <property type="molecule type" value="Genomic_DNA"/>
</dbReference>
<dbReference type="PANTHER" id="PTHR47691">
    <property type="entry name" value="REGULATOR-RELATED"/>
    <property type="match status" value="1"/>
</dbReference>
<dbReference type="PRINTS" id="PR00038">
    <property type="entry name" value="HTHLUXR"/>
</dbReference>
<dbReference type="InterPro" id="IPR058852">
    <property type="entry name" value="HTH_77"/>
</dbReference>
<evidence type="ECO:0000256" key="1">
    <source>
        <dbReference type="SAM" id="MobiDB-lite"/>
    </source>
</evidence>
<gene>
    <name evidence="3" type="ORF">GCM10009839_00280</name>
</gene>
<dbReference type="InterPro" id="IPR016032">
    <property type="entry name" value="Sig_transdc_resp-reg_C-effctor"/>
</dbReference>
<dbReference type="InterPro" id="IPR000792">
    <property type="entry name" value="Tscrpt_reg_LuxR_C"/>
</dbReference>
<dbReference type="CDD" id="cd06170">
    <property type="entry name" value="LuxR_C_like"/>
    <property type="match status" value="1"/>
</dbReference>
<dbReference type="Gene3D" id="1.10.10.10">
    <property type="entry name" value="Winged helix-like DNA-binding domain superfamily/Winged helix DNA-binding domain"/>
    <property type="match status" value="1"/>
</dbReference>
<dbReference type="Proteomes" id="UP001500751">
    <property type="component" value="Unassembled WGS sequence"/>
</dbReference>
<evidence type="ECO:0000259" key="2">
    <source>
        <dbReference type="PROSITE" id="PS50043"/>
    </source>
</evidence>
<dbReference type="SUPFAM" id="SSF52540">
    <property type="entry name" value="P-loop containing nucleoside triphosphate hydrolases"/>
    <property type="match status" value="1"/>
</dbReference>
<dbReference type="Gene3D" id="1.25.40.10">
    <property type="entry name" value="Tetratricopeptide repeat domain"/>
    <property type="match status" value="1"/>
</dbReference>
<accession>A0ABN2TI35</accession>